<evidence type="ECO:0000256" key="3">
    <source>
        <dbReference type="ARBA" id="ARBA00022989"/>
    </source>
</evidence>
<organism evidence="7 8">
    <name type="scientific">Micromonospora echinospora</name>
    <name type="common">Micromonospora purpurea</name>
    <dbReference type="NCBI Taxonomy" id="1877"/>
    <lineage>
        <taxon>Bacteria</taxon>
        <taxon>Bacillati</taxon>
        <taxon>Actinomycetota</taxon>
        <taxon>Actinomycetes</taxon>
        <taxon>Micromonosporales</taxon>
        <taxon>Micromonosporaceae</taxon>
        <taxon>Micromonospora</taxon>
    </lineage>
</organism>
<dbReference type="AlphaFoldDB" id="A0A1C4YMB4"/>
<dbReference type="Proteomes" id="UP000198253">
    <property type="component" value="Chromosome I"/>
</dbReference>
<evidence type="ECO:0000256" key="2">
    <source>
        <dbReference type="ARBA" id="ARBA00022692"/>
    </source>
</evidence>
<evidence type="ECO:0000256" key="1">
    <source>
        <dbReference type="ARBA" id="ARBA00004141"/>
    </source>
</evidence>
<dbReference type="GO" id="GO:0005886">
    <property type="term" value="C:plasma membrane"/>
    <property type="evidence" value="ECO:0007669"/>
    <property type="project" value="TreeGrafter"/>
</dbReference>
<feature type="transmembrane region" description="Helical" evidence="5">
    <location>
        <begin position="50"/>
        <end position="72"/>
    </location>
</feature>
<keyword evidence="2 5" id="KW-0812">Transmembrane</keyword>
<keyword evidence="3 5" id="KW-1133">Transmembrane helix</keyword>
<evidence type="ECO:0000256" key="4">
    <source>
        <dbReference type="ARBA" id="ARBA00023136"/>
    </source>
</evidence>
<dbReference type="PANTHER" id="PTHR33507">
    <property type="entry name" value="INNER MEMBRANE PROTEIN YBBJ"/>
    <property type="match status" value="1"/>
</dbReference>
<gene>
    <name evidence="7" type="ORF">GA0070618_4143</name>
</gene>
<feature type="domain" description="NfeD-like C-terminal" evidence="6">
    <location>
        <begin position="93"/>
        <end position="151"/>
    </location>
</feature>
<comment type="subcellular location">
    <subcellularLocation>
        <location evidence="1">Membrane</location>
        <topology evidence="1">Multi-pass membrane protein</topology>
    </subcellularLocation>
</comment>
<evidence type="ECO:0000313" key="7">
    <source>
        <dbReference type="EMBL" id="SCF21834.1"/>
    </source>
</evidence>
<protein>
    <submittedName>
        <fullName evidence="7">Membrane protein implicated in regulation of membrane protease activity</fullName>
    </submittedName>
</protein>
<dbReference type="EMBL" id="LT607413">
    <property type="protein sequence ID" value="SCF21834.1"/>
    <property type="molecule type" value="Genomic_DNA"/>
</dbReference>
<evidence type="ECO:0000259" key="6">
    <source>
        <dbReference type="Pfam" id="PF01957"/>
    </source>
</evidence>
<keyword evidence="7" id="KW-0378">Hydrolase</keyword>
<dbReference type="SUPFAM" id="SSF141322">
    <property type="entry name" value="NfeD domain-like"/>
    <property type="match status" value="1"/>
</dbReference>
<keyword evidence="4 5" id="KW-0472">Membrane</keyword>
<keyword evidence="7" id="KW-0645">Protease</keyword>
<dbReference type="InterPro" id="IPR002810">
    <property type="entry name" value="NfeD-like_C"/>
</dbReference>
<name>A0A1C4YMB4_MICEC</name>
<dbReference type="Pfam" id="PF01957">
    <property type="entry name" value="NfeD"/>
    <property type="match status" value="1"/>
</dbReference>
<feature type="transmembrane region" description="Helical" evidence="5">
    <location>
        <begin position="12"/>
        <end position="44"/>
    </location>
</feature>
<dbReference type="InParanoid" id="A0A1C4YMB4"/>
<evidence type="ECO:0000256" key="5">
    <source>
        <dbReference type="SAM" id="Phobius"/>
    </source>
</evidence>
<dbReference type="GO" id="GO:0006508">
    <property type="term" value="P:proteolysis"/>
    <property type="evidence" value="ECO:0007669"/>
    <property type="project" value="UniProtKB-KW"/>
</dbReference>
<sequence>MRRRASIGDVDAVLWIVLGVVLAVAEIFTATLFLLMFAVGAFAAAGAAALGAPVAIQAVVFAAVSALTVVAARPTIRKHRRSATEDGGQPFGVEALEGATALVLERVDTDSGLVKIDGELWTARPYDATQVFVPGQRVQVIQVRGATALVWQDDVSPGALPGSEG</sequence>
<keyword evidence="8" id="KW-1185">Reference proteome</keyword>
<dbReference type="PANTHER" id="PTHR33507:SF3">
    <property type="entry name" value="INNER MEMBRANE PROTEIN YBBJ"/>
    <property type="match status" value="1"/>
</dbReference>
<proteinExistence type="predicted"/>
<reference evidence="8" key="1">
    <citation type="submission" date="2016-06" db="EMBL/GenBank/DDBJ databases">
        <authorList>
            <person name="Varghese N."/>
            <person name="Submissions Spin"/>
        </authorList>
    </citation>
    <scope>NUCLEOTIDE SEQUENCE [LARGE SCALE GENOMIC DNA]</scope>
    <source>
        <strain evidence="8">DSM 43816</strain>
    </source>
</reference>
<accession>A0A1C4YMB4</accession>
<dbReference type="GO" id="GO:0008233">
    <property type="term" value="F:peptidase activity"/>
    <property type="evidence" value="ECO:0007669"/>
    <property type="project" value="UniProtKB-KW"/>
</dbReference>
<evidence type="ECO:0000313" key="8">
    <source>
        <dbReference type="Proteomes" id="UP000198253"/>
    </source>
</evidence>
<dbReference type="InterPro" id="IPR012340">
    <property type="entry name" value="NA-bd_OB-fold"/>
</dbReference>
<dbReference type="InterPro" id="IPR052165">
    <property type="entry name" value="Membrane_assoc_protease"/>
</dbReference>
<dbReference type="Gene3D" id="2.40.50.140">
    <property type="entry name" value="Nucleic acid-binding proteins"/>
    <property type="match status" value="1"/>
</dbReference>